<dbReference type="Gene3D" id="1.10.1740.110">
    <property type="match status" value="1"/>
</dbReference>
<feature type="binding site" evidence="2">
    <location>
        <position position="387"/>
    </location>
    <ligand>
        <name>substrate</name>
    </ligand>
</feature>
<comment type="subunit">
    <text evidence="2">Homodimer.</text>
</comment>
<protein>
    <recommendedName>
        <fullName evidence="2">Homoserine O-acetyltransferase</fullName>
        <shortName evidence="2">HAT</shortName>
        <ecNumber evidence="2">2.3.1.31</ecNumber>
    </recommendedName>
    <alternativeName>
        <fullName evidence="2">Homoserine transacetylase</fullName>
        <shortName evidence="2">HTA</shortName>
    </alternativeName>
</protein>
<dbReference type="Proteomes" id="UP001216390">
    <property type="component" value="Chromosome"/>
</dbReference>
<dbReference type="InterPro" id="IPR008220">
    <property type="entry name" value="HAT_MetX-like"/>
</dbReference>
<dbReference type="PANTHER" id="PTHR32268:SF11">
    <property type="entry name" value="HOMOSERINE O-ACETYLTRANSFERASE"/>
    <property type="match status" value="1"/>
</dbReference>
<dbReference type="EC" id="2.3.1.31" evidence="2"/>
<evidence type="ECO:0000313" key="6">
    <source>
        <dbReference type="Proteomes" id="UP001216390"/>
    </source>
</evidence>
<evidence type="ECO:0000256" key="2">
    <source>
        <dbReference type="HAMAP-Rule" id="MF_00296"/>
    </source>
</evidence>
<feature type="binding site" evidence="2">
    <location>
        <position position="258"/>
    </location>
    <ligand>
        <name>substrate</name>
    </ligand>
</feature>
<evidence type="ECO:0000313" key="5">
    <source>
        <dbReference type="EMBL" id="WCO65770.1"/>
    </source>
</evidence>
<dbReference type="RefSeq" id="WP_272735297.1">
    <property type="nucleotide sequence ID" value="NZ_CP116942.1"/>
</dbReference>
<keyword evidence="2 5" id="KW-0012">Acyltransferase</keyword>
<dbReference type="PANTHER" id="PTHR32268">
    <property type="entry name" value="HOMOSERINE O-ACETYLTRANSFERASE"/>
    <property type="match status" value="1"/>
</dbReference>
<comment type="similarity">
    <text evidence="2">Belongs to the AB hydrolase superfamily. MetX family.</text>
</comment>
<evidence type="ECO:0000256" key="3">
    <source>
        <dbReference type="PIRSR" id="PIRSR000443-1"/>
    </source>
</evidence>
<proteinExistence type="inferred from homology"/>
<dbReference type="NCBIfam" id="TIGR01392">
    <property type="entry name" value="homoserO_Ac_trn"/>
    <property type="match status" value="1"/>
</dbReference>
<name>A0AAF0BUG7_9ACTN</name>
<dbReference type="AlphaFoldDB" id="A0AAF0BUG7"/>
<dbReference type="GO" id="GO:0009092">
    <property type="term" value="P:homoserine metabolic process"/>
    <property type="evidence" value="ECO:0007669"/>
    <property type="project" value="TreeGrafter"/>
</dbReference>
<reference evidence="5" key="1">
    <citation type="submission" date="2023-01" db="EMBL/GenBank/DDBJ databases">
        <title>The diversity of Class Acidimicrobiia in South China Sea sediment environments and the proposal of Iamia marina sp. nov., a novel species of the genus Iamia.</title>
        <authorList>
            <person name="He Y."/>
            <person name="Tian X."/>
        </authorList>
    </citation>
    <scope>NUCLEOTIDE SEQUENCE</scope>
    <source>
        <strain evidence="5">DSM 19957</strain>
    </source>
</reference>
<dbReference type="GO" id="GO:0009086">
    <property type="term" value="P:methionine biosynthetic process"/>
    <property type="evidence" value="ECO:0007669"/>
    <property type="project" value="UniProtKB-UniRule"/>
</dbReference>
<dbReference type="Pfam" id="PF00561">
    <property type="entry name" value="Abhydrolase_1"/>
    <property type="match status" value="1"/>
</dbReference>
<dbReference type="InterPro" id="IPR000073">
    <property type="entry name" value="AB_hydrolase_1"/>
</dbReference>
<keyword evidence="1 2" id="KW-0808">Transferase</keyword>
<keyword evidence="2" id="KW-0486">Methionine biosynthesis</keyword>
<sequence>MADIGDLVEADSALEQPSWTRAHASTLPASGAWRPSDPPGERQFLRTFVDRTFVLEGGGQLSDVTVAFETWGTLAPDGSNAILLCHALTGDAHAAGRAGPGQPTPGWWDGLIGPGRVLDTDRFFVVCANVLGGCQGTTGPASPRPDRLGVYGAGFPVVTVRDMVRTQARLADALGIGSWAAVVGGSMGGMQVLEWGIMFPERVRLLVPIATCAAATAQQIAYWSTGRRAIALDPAWHGGDYYDAAPGEGPHRGLAVARMISQITFRTDRVFTARFGRDEVEPLSGQFGMWDRFQVERYLEHHGDKLIRRFDANSYLLLTKAMDLHDISRGRGGLTAALGRIQAPVLAVGVSSDTLYPKYQSQELVRVLRSQGGAARYAEIDSPHGHDAFLLELEQVGRLLAGALEEGDSP</sequence>
<keyword evidence="2" id="KW-0028">Amino-acid biosynthesis</keyword>
<dbReference type="SUPFAM" id="SSF53474">
    <property type="entry name" value="alpha/beta-Hydrolases"/>
    <property type="match status" value="1"/>
</dbReference>
<organism evidence="5 6">
    <name type="scientific">Iamia majanohamensis</name>
    <dbReference type="NCBI Taxonomy" id="467976"/>
    <lineage>
        <taxon>Bacteria</taxon>
        <taxon>Bacillati</taxon>
        <taxon>Actinomycetota</taxon>
        <taxon>Acidimicrobiia</taxon>
        <taxon>Acidimicrobiales</taxon>
        <taxon>Iamiaceae</taxon>
        <taxon>Iamia</taxon>
    </lineage>
</organism>
<comment type="catalytic activity">
    <reaction evidence="2">
        <text>L-homoserine + acetyl-CoA = O-acetyl-L-homoserine + CoA</text>
        <dbReference type="Rhea" id="RHEA:13701"/>
        <dbReference type="ChEBI" id="CHEBI:57287"/>
        <dbReference type="ChEBI" id="CHEBI:57288"/>
        <dbReference type="ChEBI" id="CHEBI:57476"/>
        <dbReference type="ChEBI" id="CHEBI:57716"/>
        <dbReference type="EC" id="2.3.1.31"/>
    </reaction>
</comment>
<dbReference type="GO" id="GO:0005737">
    <property type="term" value="C:cytoplasm"/>
    <property type="evidence" value="ECO:0007669"/>
    <property type="project" value="UniProtKB-SubCell"/>
</dbReference>
<dbReference type="GO" id="GO:0004414">
    <property type="term" value="F:homoserine O-acetyltransferase activity"/>
    <property type="evidence" value="ECO:0007669"/>
    <property type="project" value="UniProtKB-UniRule"/>
</dbReference>
<dbReference type="PIRSF" id="PIRSF000443">
    <property type="entry name" value="Homoser_Ac_trans"/>
    <property type="match status" value="1"/>
</dbReference>
<accession>A0AAF0BUG7</accession>
<comment type="function">
    <text evidence="2">Transfers an acetyl group from acetyl-CoA to L-homoserine, forming acetyl-L-homoserine.</text>
</comment>
<keyword evidence="2" id="KW-0963">Cytoplasm</keyword>
<dbReference type="KEGG" id="ima:PO878_14805"/>
<dbReference type="HAMAP" id="MF_00296">
    <property type="entry name" value="MetX_acyltransf"/>
    <property type="match status" value="1"/>
</dbReference>
<evidence type="ECO:0000259" key="4">
    <source>
        <dbReference type="Pfam" id="PF00561"/>
    </source>
</evidence>
<feature type="active site" evidence="2 3">
    <location>
        <position position="353"/>
    </location>
</feature>
<comment type="caution">
    <text evidence="2">Lacks conserved residue(s) required for the propagation of feature annotation.</text>
</comment>
<feature type="active site" evidence="2 3">
    <location>
        <position position="386"/>
    </location>
</feature>
<gene>
    <name evidence="2" type="primary">metXA</name>
    <name evidence="5" type="ORF">PO878_14805</name>
</gene>
<dbReference type="NCBIfam" id="NF001209">
    <property type="entry name" value="PRK00175.1"/>
    <property type="match status" value="1"/>
</dbReference>
<dbReference type="InterPro" id="IPR029058">
    <property type="entry name" value="AB_hydrolase_fold"/>
</dbReference>
<comment type="pathway">
    <text evidence="2">Amino-acid biosynthesis; L-methionine biosynthesis via de novo pathway; O-acetyl-L-homoserine from L-homoserine: step 1/1.</text>
</comment>
<feature type="domain" description="AB hydrolase-1" evidence="4">
    <location>
        <begin position="80"/>
        <end position="390"/>
    </location>
</feature>
<feature type="active site" description="Nucleophile" evidence="2 3">
    <location>
        <position position="186"/>
    </location>
</feature>
<keyword evidence="6" id="KW-1185">Reference proteome</keyword>
<dbReference type="EMBL" id="CP116942">
    <property type="protein sequence ID" value="WCO65770.1"/>
    <property type="molecule type" value="Genomic_DNA"/>
</dbReference>
<comment type="subcellular location">
    <subcellularLocation>
        <location evidence="2">Cytoplasm</location>
    </subcellularLocation>
</comment>
<dbReference type="Gene3D" id="3.40.50.1820">
    <property type="entry name" value="alpha/beta hydrolase"/>
    <property type="match status" value="1"/>
</dbReference>
<evidence type="ECO:0000256" key="1">
    <source>
        <dbReference type="ARBA" id="ARBA00022679"/>
    </source>
</evidence>